<dbReference type="Proteomes" id="UP000199400">
    <property type="component" value="Unassembled WGS sequence"/>
</dbReference>
<feature type="domain" description="Protein SirB1 N-terminal" evidence="2">
    <location>
        <begin position="44"/>
        <end position="195"/>
    </location>
</feature>
<evidence type="ECO:0000313" key="4">
    <source>
        <dbReference type="Proteomes" id="UP000199400"/>
    </source>
</evidence>
<keyword evidence="4" id="KW-1185">Reference proteome</keyword>
<dbReference type="EMBL" id="FOMX01000040">
    <property type="protein sequence ID" value="SFF26893.1"/>
    <property type="molecule type" value="Genomic_DNA"/>
</dbReference>
<dbReference type="PANTHER" id="PTHR31350">
    <property type="entry name" value="SI:DKEY-261L7.2"/>
    <property type="match status" value="1"/>
</dbReference>
<reference evidence="4" key="1">
    <citation type="submission" date="2016-10" db="EMBL/GenBank/DDBJ databases">
        <authorList>
            <person name="Varghese N."/>
            <person name="Submissions S."/>
        </authorList>
    </citation>
    <scope>NUCLEOTIDE SEQUENCE [LARGE SCALE GENOMIC DNA]</scope>
    <source>
        <strain evidence="4">ATCC 25963</strain>
    </source>
</reference>
<sequence length="279" mass="31674">MDARQHHARQQFTRLAAAPDHALDLGETALWIGAEEDGPIDVEDYLARLDDLAATLRPRLQPDHTAREKLDQLLAYVFRELGFHGNESDYYDPRNSYFHQVLDRRCGLPISLALLLIELARRVGLRVAGVGFPAHFLAVDLDLPQLYIDPFHGGRLLTEYECRVMLRQKTQGRVEFDRNQLRPVGGRQLLVRMLNNLKSVHLSRGDLERALAASDRILLLSPGAAEEYRDRGLCQLQRRAYRAAVEDLNHYLSLAPMADDRQLIAARAAEARNKARLAN</sequence>
<dbReference type="RefSeq" id="WP_096328238.1">
    <property type="nucleotide sequence ID" value="NZ_FOMX01000040.1"/>
</dbReference>
<dbReference type="PANTHER" id="PTHR31350:SF21">
    <property type="entry name" value="F-BOX ONLY PROTEIN 21"/>
    <property type="match status" value="1"/>
</dbReference>
<comment type="similarity">
    <text evidence="1">Belongs to the UPF0162 family.</text>
</comment>
<organism evidence="3 4">
    <name type="scientific">Nannocystis exedens</name>
    <dbReference type="NCBI Taxonomy" id="54"/>
    <lineage>
        <taxon>Bacteria</taxon>
        <taxon>Pseudomonadati</taxon>
        <taxon>Myxococcota</taxon>
        <taxon>Polyangia</taxon>
        <taxon>Nannocystales</taxon>
        <taxon>Nannocystaceae</taxon>
        <taxon>Nannocystis</taxon>
    </lineage>
</organism>
<dbReference type="Pfam" id="PF13371">
    <property type="entry name" value="TPR_9"/>
    <property type="match status" value="1"/>
</dbReference>
<gene>
    <name evidence="3" type="ORF">SAMN02745121_07845</name>
</gene>
<dbReference type="InterPro" id="IPR032698">
    <property type="entry name" value="SirB1_N"/>
</dbReference>
<dbReference type="SUPFAM" id="SSF48452">
    <property type="entry name" value="TPR-like"/>
    <property type="match status" value="1"/>
</dbReference>
<dbReference type="OrthoDB" id="232498at2"/>
<evidence type="ECO:0000256" key="1">
    <source>
        <dbReference type="ARBA" id="ARBA00007100"/>
    </source>
</evidence>
<name>A0A1I2HC01_9BACT</name>
<evidence type="ECO:0000313" key="3">
    <source>
        <dbReference type="EMBL" id="SFF26893.1"/>
    </source>
</evidence>
<dbReference type="Gene3D" id="1.25.40.10">
    <property type="entry name" value="Tetratricopeptide repeat domain"/>
    <property type="match status" value="1"/>
</dbReference>
<accession>A0A1I2HC01</accession>
<dbReference type="AlphaFoldDB" id="A0A1I2HC01"/>
<dbReference type="Pfam" id="PF13369">
    <property type="entry name" value="Transglut_core2"/>
    <property type="match status" value="1"/>
</dbReference>
<evidence type="ECO:0000259" key="2">
    <source>
        <dbReference type="Pfam" id="PF13369"/>
    </source>
</evidence>
<dbReference type="STRING" id="54.SAMN02745121_07845"/>
<protein>
    <submittedName>
        <fullName evidence="3">Regulator of sirC expression, contains transglutaminase-like and TPR domains</fullName>
    </submittedName>
</protein>
<proteinExistence type="inferred from homology"/>
<dbReference type="InterPro" id="IPR011990">
    <property type="entry name" value="TPR-like_helical_dom_sf"/>
</dbReference>